<name>A0A0D8HIF9_9ACTN</name>
<dbReference type="InterPro" id="IPR011251">
    <property type="entry name" value="Luciferase-like_dom"/>
</dbReference>
<dbReference type="SUPFAM" id="SSF51679">
    <property type="entry name" value="Bacterial luciferase-like"/>
    <property type="match status" value="1"/>
</dbReference>
<sequence length="310" mass="33728">MQLRIFIEPQQGATYSTQLRVAKSAEALGFDAFFRSDHYLRMGDSKPNPGPTDSWITLGAIARETSTIALGTLLTSATFRTPGVTAISVAQVDEMSNGRVELGLGAGWFGQEHSAYGINFPDTAERFDRLKEQLEIIIGLWSTSLEETFSYHGRYYTLENSPALPKPVRKPHPPIIIGGRGPKKTPALAGAFAQEYNVPFASVEDCKVQFDAVSNAADQANRSPSEIIYSVALATCLGNDSETLKRRAASIGRSVDDLSENGLCGSSAQIIEKIESYRAIGAKRIYLQILDLNDLDHLADLSDGLIKQLA</sequence>
<dbReference type="AlphaFoldDB" id="A0A0D8HIF9"/>
<keyword evidence="3 6" id="KW-0560">Oxidoreductase</keyword>
<accession>A0A0D8HIF9</accession>
<dbReference type="GO" id="GO:0046306">
    <property type="term" value="P:alkanesulfonate catabolic process"/>
    <property type="evidence" value="ECO:0007669"/>
    <property type="project" value="TreeGrafter"/>
</dbReference>
<protein>
    <submittedName>
        <fullName evidence="6">Phthiodiolone/phenolphthiodiolone dimycocerosates ketoreductase</fullName>
        <ecNumber evidence="6">1.2.-.-</ecNumber>
    </submittedName>
</protein>
<dbReference type="InterPro" id="IPR036661">
    <property type="entry name" value="Luciferase-like_sf"/>
</dbReference>
<evidence type="ECO:0000256" key="3">
    <source>
        <dbReference type="ARBA" id="ARBA00023002"/>
    </source>
</evidence>
<evidence type="ECO:0000313" key="7">
    <source>
        <dbReference type="Proteomes" id="UP000032360"/>
    </source>
</evidence>
<evidence type="ECO:0000256" key="1">
    <source>
        <dbReference type="ARBA" id="ARBA00022630"/>
    </source>
</evidence>
<dbReference type="EC" id="1.2.-.-" evidence="6"/>
<dbReference type="Gene3D" id="3.20.20.30">
    <property type="entry name" value="Luciferase-like domain"/>
    <property type="match status" value="1"/>
</dbReference>
<keyword evidence="2" id="KW-0288">FMN</keyword>
<feature type="domain" description="Luciferase-like" evidence="5">
    <location>
        <begin position="8"/>
        <end position="249"/>
    </location>
</feature>
<keyword evidence="1" id="KW-0285">Flavoprotein</keyword>
<evidence type="ECO:0000256" key="2">
    <source>
        <dbReference type="ARBA" id="ARBA00022643"/>
    </source>
</evidence>
<dbReference type="Proteomes" id="UP000032360">
    <property type="component" value="Unassembled WGS sequence"/>
</dbReference>
<evidence type="ECO:0000259" key="5">
    <source>
        <dbReference type="Pfam" id="PF00296"/>
    </source>
</evidence>
<comment type="caution">
    <text evidence="6">The sequence shown here is derived from an EMBL/GenBank/DDBJ whole genome shotgun (WGS) entry which is preliminary data.</text>
</comment>
<dbReference type="Pfam" id="PF00296">
    <property type="entry name" value="Bac_luciferase"/>
    <property type="match status" value="1"/>
</dbReference>
<dbReference type="PANTHER" id="PTHR42847:SF4">
    <property type="entry name" value="ALKANESULFONATE MONOOXYGENASE-RELATED"/>
    <property type="match status" value="1"/>
</dbReference>
<dbReference type="NCBIfam" id="TIGR03560">
    <property type="entry name" value="F420_Rv1855c"/>
    <property type="match status" value="1"/>
</dbReference>
<dbReference type="OrthoDB" id="143323at2"/>
<proteinExistence type="predicted"/>
<dbReference type="EMBL" id="JXYS01000073">
    <property type="protein sequence ID" value="KJF16836.1"/>
    <property type="molecule type" value="Genomic_DNA"/>
</dbReference>
<keyword evidence="7" id="KW-1185">Reference proteome</keyword>
<organism evidence="6 7">
    <name type="scientific">Acidithrix ferrooxidans</name>
    <dbReference type="NCBI Taxonomy" id="1280514"/>
    <lineage>
        <taxon>Bacteria</taxon>
        <taxon>Bacillati</taxon>
        <taxon>Actinomycetota</taxon>
        <taxon>Acidimicrobiia</taxon>
        <taxon>Acidimicrobiales</taxon>
        <taxon>Acidimicrobiaceae</taxon>
        <taxon>Acidithrix</taxon>
    </lineage>
</organism>
<dbReference type="STRING" id="1280514.AXFE_23370"/>
<gene>
    <name evidence="6" type="ORF">AXFE_23370</name>
</gene>
<dbReference type="PATRIC" id="fig|1280514.3.peg.3080"/>
<dbReference type="RefSeq" id="WP_052605948.1">
    <property type="nucleotide sequence ID" value="NZ_JXYS01000073.1"/>
</dbReference>
<evidence type="ECO:0000313" key="6">
    <source>
        <dbReference type="EMBL" id="KJF16836.1"/>
    </source>
</evidence>
<evidence type="ECO:0000256" key="4">
    <source>
        <dbReference type="ARBA" id="ARBA00023033"/>
    </source>
</evidence>
<dbReference type="InterPro" id="IPR019952">
    <property type="entry name" value="F420_OxRdatse_Rv1855c_pred"/>
</dbReference>
<reference evidence="6 7" key="1">
    <citation type="submission" date="2015-01" db="EMBL/GenBank/DDBJ databases">
        <title>Draft genome of the acidophilic iron oxidizer Acidithrix ferrooxidans strain Py-F3.</title>
        <authorList>
            <person name="Poehlein A."/>
            <person name="Eisen S."/>
            <person name="Schloemann M."/>
            <person name="Johnson B.D."/>
            <person name="Daniel R."/>
            <person name="Muehling M."/>
        </authorList>
    </citation>
    <scope>NUCLEOTIDE SEQUENCE [LARGE SCALE GENOMIC DNA]</scope>
    <source>
        <strain evidence="6 7">Py-F3</strain>
    </source>
</reference>
<dbReference type="GO" id="GO:0008726">
    <property type="term" value="F:alkanesulfonate monooxygenase activity"/>
    <property type="evidence" value="ECO:0007669"/>
    <property type="project" value="TreeGrafter"/>
</dbReference>
<dbReference type="InterPro" id="IPR050172">
    <property type="entry name" value="SsuD_RutA_monooxygenase"/>
</dbReference>
<keyword evidence="4" id="KW-0503">Monooxygenase</keyword>
<dbReference type="PANTHER" id="PTHR42847">
    <property type="entry name" value="ALKANESULFONATE MONOOXYGENASE"/>
    <property type="match status" value="1"/>
</dbReference>